<keyword evidence="14" id="KW-1208">Phospholipid metabolism</keyword>
<accession>A0ABM7NN84</accession>
<dbReference type="InterPro" id="IPR050324">
    <property type="entry name" value="CDP-alcohol_PTase-I"/>
</dbReference>
<evidence type="ECO:0000256" key="16">
    <source>
        <dbReference type="NCBIfam" id="TIGR00560"/>
    </source>
</evidence>
<keyword evidence="7" id="KW-0444">Lipid biosynthesis</keyword>
<dbReference type="RefSeq" id="WP_207178411.1">
    <property type="nucleotide sequence ID" value="NZ_AP024480.1"/>
</dbReference>
<reference evidence="19 20" key="1">
    <citation type="submission" date="2021-02" db="EMBL/GenBank/DDBJ databases">
        <title>Nitrogen-fixing ability and nitrogen fixation related genes of thermophilic fermentative bacteria in the genus Caldicellulosiruptor.</title>
        <authorList>
            <person name="Chen Y."/>
            <person name="Nishihara A."/>
            <person name="Haruta S."/>
        </authorList>
    </citation>
    <scope>NUCLEOTIDE SEQUENCE [LARGE SCALE GENOMIC DNA]</scope>
    <source>
        <strain evidence="19 20">YA01</strain>
    </source>
</reference>
<dbReference type="Proteomes" id="UP000663623">
    <property type="component" value="Chromosome"/>
</dbReference>
<evidence type="ECO:0000256" key="3">
    <source>
        <dbReference type="ARBA" id="ARBA00005042"/>
    </source>
</evidence>
<dbReference type="PIRSF" id="PIRSF000847">
    <property type="entry name" value="Phos_ph_gly_syn"/>
    <property type="match status" value="1"/>
</dbReference>
<evidence type="ECO:0000256" key="6">
    <source>
        <dbReference type="ARBA" id="ARBA00014944"/>
    </source>
</evidence>
<feature type="transmembrane region" description="Helical" evidence="18">
    <location>
        <begin position="153"/>
        <end position="170"/>
    </location>
</feature>
<evidence type="ECO:0000256" key="17">
    <source>
        <dbReference type="RuleBase" id="RU003750"/>
    </source>
</evidence>
<feature type="transmembrane region" description="Helical" evidence="18">
    <location>
        <begin position="127"/>
        <end position="146"/>
    </location>
</feature>
<feature type="transmembrane region" description="Helical" evidence="18">
    <location>
        <begin position="103"/>
        <end position="121"/>
    </location>
</feature>
<evidence type="ECO:0000256" key="14">
    <source>
        <dbReference type="ARBA" id="ARBA00023264"/>
    </source>
</evidence>
<proteinExistence type="inferred from homology"/>
<dbReference type="Pfam" id="PF01066">
    <property type="entry name" value="CDP-OH_P_transf"/>
    <property type="match status" value="1"/>
</dbReference>
<evidence type="ECO:0000256" key="8">
    <source>
        <dbReference type="ARBA" id="ARBA00022679"/>
    </source>
</evidence>
<evidence type="ECO:0000256" key="18">
    <source>
        <dbReference type="SAM" id="Phobius"/>
    </source>
</evidence>
<evidence type="ECO:0000313" key="19">
    <source>
        <dbReference type="EMBL" id="BCS81558.1"/>
    </source>
</evidence>
<dbReference type="NCBIfam" id="TIGR00560">
    <property type="entry name" value="pgsA"/>
    <property type="match status" value="1"/>
</dbReference>
<evidence type="ECO:0000313" key="20">
    <source>
        <dbReference type="Proteomes" id="UP000663623"/>
    </source>
</evidence>
<evidence type="ECO:0000256" key="1">
    <source>
        <dbReference type="ARBA" id="ARBA00003973"/>
    </source>
</evidence>
<keyword evidence="12 18" id="KW-0472">Membrane</keyword>
<keyword evidence="10 18" id="KW-1133">Transmembrane helix</keyword>
<name>A0ABM7NN84_9FIRM</name>
<evidence type="ECO:0000256" key="4">
    <source>
        <dbReference type="ARBA" id="ARBA00010441"/>
    </source>
</evidence>
<dbReference type="EC" id="2.7.8.5" evidence="5 16"/>
<keyword evidence="11" id="KW-0443">Lipid metabolism</keyword>
<keyword evidence="13" id="KW-0594">Phospholipid biosynthesis</keyword>
<comment type="catalytic activity">
    <reaction evidence="15">
        <text>a CDP-1,2-diacyl-sn-glycerol + sn-glycerol 3-phosphate = a 1,2-diacyl-sn-glycero-3-phospho-(1'-sn-glycero-3'-phosphate) + CMP + H(+)</text>
        <dbReference type="Rhea" id="RHEA:12593"/>
        <dbReference type="ChEBI" id="CHEBI:15378"/>
        <dbReference type="ChEBI" id="CHEBI:57597"/>
        <dbReference type="ChEBI" id="CHEBI:58332"/>
        <dbReference type="ChEBI" id="CHEBI:60110"/>
        <dbReference type="ChEBI" id="CHEBI:60377"/>
        <dbReference type="EC" id="2.7.8.5"/>
    </reaction>
</comment>
<dbReference type="InterPro" id="IPR048254">
    <property type="entry name" value="CDP_ALCOHOL_P_TRANSF_CS"/>
</dbReference>
<dbReference type="PANTHER" id="PTHR14269:SF62">
    <property type="entry name" value="CDP-DIACYLGLYCEROL--GLYCEROL-3-PHOSPHATE 3-PHOSPHATIDYLTRANSFERASE 1, CHLOROPLASTIC"/>
    <property type="match status" value="1"/>
</dbReference>
<evidence type="ECO:0000256" key="2">
    <source>
        <dbReference type="ARBA" id="ARBA00004141"/>
    </source>
</evidence>
<feature type="transmembrane region" description="Helical" evidence="18">
    <location>
        <begin position="6"/>
        <end position="25"/>
    </location>
</feature>
<dbReference type="Gene3D" id="1.20.120.1760">
    <property type="match status" value="1"/>
</dbReference>
<evidence type="ECO:0000256" key="15">
    <source>
        <dbReference type="ARBA" id="ARBA00048586"/>
    </source>
</evidence>
<comment type="pathway">
    <text evidence="3">Phospholipid metabolism; phosphatidylglycerol biosynthesis; phosphatidylglycerol from CDP-diacylglycerol: step 1/2.</text>
</comment>
<comment type="function">
    <text evidence="1">This protein catalyzes the committed step to the synthesis of the acidic phospholipids.</text>
</comment>
<organism evidence="19 20">
    <name type="scientific">Caldicellulosiruptor diazotrophicus</name>
    <dbReference type="NCBI Taxonomy" id="2806205"/>
    <lineage>
        <taxon>Bacteria</taxon>
        <taxon>Bacillati</taxon>
        <taxon>Bacillota</taxon>
        <taxon>Bacillota incertae sedis</taxon>
        <taxon>Caldicellulosiruptorales</taxon>
        <taxon>Caldicellulosiruptoraceae</taxon>
        <taxon>Caldicellulosiruptor</taxon>
    </lineage>
</organism>
<comment type="similarity">
    <text evidence="4 17">Belongs to the CDP-alcohol phosphatidyltransferase class-I family.</text>
</comment>
<evidence type="ECO:0000256" key="13">
    <source>
        <dbReference type="ARBA" id="ARBA00023209"/>
    </source>
</evidence>
<protein>
    <recommendedName>
        <fullName evidence="6 16">CDP-diacylglycerol--glycerol-3-phosphate 3-phosphatidyltransferase</fullName>
        <ecNumber evidence="5 16">2.7.8.5</ecNumber>
    </recommendedName>
</protein>
<sequence>MNIANILTTVRILLIPAFMFFLLYSSIPYSRVIAASIFIVAAITDSLDGYIARSRKIVTNFGKFLDPLADKLLITAALVCLVELRKISSWVAMIIIGREFVVTGLRMVAAAEGVVISANIWGKLKTISQIVAVVLLLLDNYPFVLLGFPLDKIMLYVAVILTIYSGFDYIKANWKVIDFTKK</sequence>
<evidence type="ECO:0000256" key="10">
    <source>
        <dbReference type="ARBA" id="ARBA00022989"/>
    </source>
</evidence>
<evidence type="ECO:0000256" key="7">
    <source>
        <dbReference type="ARBA" id="ARBA00022516"/>
    </source>
</evidence>
<evidence type="ECO:0000256" key="9">
    <source>
        <dbReference type="ARBA" id="ARBA00022692"/>
    </source>
</evidence>
<evidence type="ECO:0000256" key="11">
    <source>
        <dbReference type="ARBA" id="ARBA00023098"/>
    </source>
</evidence>
<comment type="subcellular location">
    <subcellularLocation>
        <location evidence="2">Membrane</location>
        <topology evidence="2">Multi-pass membrane protein</topology>
    </subcellularLocation>
</comment>
<dbReference type="PANTHER" id="PTHR14269">
    <property type="entry name" value="CDP-DIACYLGLYCEROL--GLYCEROL-3-PHOSPHATE 3-PHOSPHATIDYLTRANSFERASE-RELATED"/>
    <property type="match status" value="1"/>
</dbReference>
<dbReference type="EMBL" id="AP024480">
    <property type="protein sequence ID" value="BCS81558.1"/>
    <property type="molecule type" value="Genomic_DNA"/>
</dbReference>
<evidence type="ECO:0000256" key="12">
    <source>
        <dbReference type="ARBA" id="ARBA00023136"/>
    </source>
</evidence>
<dbReference type="InterPro" id="IPR004570">
    <property type="entry name" value="Phosphatidylglycerol_P_synth"/>
</dbReference>
<gene>
    <name evidence="19" type="ORF">CaldiYA01_15180</name>
</gene>
<keyword evidence="20" id="KW-1185">Reference proteome</keyword>
<keyword evidence="9 18" id="KW-0812">Transmembrane</keyword>
<evidence type="ECO:0000256" key="5">
    <source>
        <dbReference type="ARBA" id="ARBA00013170"/>
    </source>
</evidence>
<feature type="transmembrane region" description="Helical" evidence="18">
    <location>
        <begin position="32"/>
        <end position="52"/>
    </location>
</feature>
<dbReference type="PROSITE" id="PS00379">
    <property type="entry name" value="CDP_ALCOHOL_P_TRANSF"/>
    <property type="match status" value="1"/>
</dbReference>
<dbReference type="InterPro" id="IPR043130">
    <property type="entry name" value="CDP-OH_PTrfase_TM_dom"/>
</dbReference>
<keyword evidence="8 17" id="KW-0808">Transferase</keyword>
<dbReference type="InterPro" id="IPR000462">
    <property type="entry name" value="CDP-OH_P_trans"/>
</dbReference>